<feature type="transmembrane region" description="Helical" evidence="4">
    <location>
        <begin position="318"/>
        <end position="337"/>
    </location>
</feature>
<evidence type="ECO:0000256" key="3">
    <source>
        <dbReference type="SAM" id="MobiDB-lite"/>
    </source>
</evidence>
<evidence type="ECO:0000256" key="1">
    <source>
        <dbReference type="ARBA" id="ARBA00005278"/>
    </source>
</evidence>
<keyword evidence="4" id="KW-0812">Transmembrane</keyword>
<proteinExistence type="inferred from homology"/>
<accession>A0ABV5W6R3</accession>
<dbReference type="Proteomes" id="UP001589619">
    <property type="component" value="Unassembled WGS sequence"/>
</dbReference>
<reference evidence="5 6" key="1">
    <citation type="submission" date="2024-09" db="EMBL/GenBank/DDBJ databases">
        <authorList>
            <person name="Sun Q."/>
            <person name="Mori K."/>
        </authorList>
    </citation>
    <scope>NUCLEOTIDE SEQUENCE [LARGE SCALE GENOMIC DNA]</scope>
    <source>
        <strain evidence="5 6">JCM 12520</strain>
    </source>
</reference>
<dbReference type="InterPro" id="IPR050768">
    <property type="entry name" value="UPF0353/GerABKA_families"/>
</dbReference>
<protein>
    <submittedName>
        <fullName evidence="5">Spore germination protein</fullName>
    </submittedName>
</protein>
<dbReference type="Pfam" id="PF03323">
    <property type="entry name" value="GerA"/>
    <property type="match status" value="1"/>
</dbReference>
<dbReference type="RefSeq" id="WP_344910497.1">
    <property type="nucleotide sequence ID" value="NZ_BAAAYO010000009.1"/>
</dbReference>
<dbReference type="PANTHER" id="PTHR22550">
    <property type="entry name" value="SPORE GERMINATION PROTEIN"/>
    <property type="match status" value="1"/>
</dbReference>
<feature type="region of interest" description="Disordered" evidence="3">
    <location>
        <begin position="111"/>
        <end position="130"/>
    </location>
</feature>
<feature type="transmembrane region" description="Helical" evidence="4">
    <location>
        <begin position="269"/>
        <end position="295"/>
    </location>
</feature>
<keyword evidence="6" id="KW-1185">Reference proteome</keyword>
<evidence type="ECO:0000256" key="2">
    <source>
        <dbReference type="ARBA" id="ARBA00023136"/>
    </source>
</evidence>
<gene>
    <name evidence="5" type="ORF">ACFFNY_31840</name>
</gene>
<comment type="similarity">
    <text evidence="1">Belongs to the GerABKA family.</text>
</comment>
<sequence>MTRMDNRDWEEALLLAFKHNSDFIARTVNLFNDNVKVYYIQTLVELPPLLATLHQMAAGPEEDGTALGRVLLPFEHDANQPAELLVDAMLQGKLVVCRECSGKPVILDPGQLQNSRSVTSPQNENPLQSSFGAFTEDLNKNIGLLRKHLKMKDLTVETDYLGTNSLRRLALLYVEGKANRKVVRQIKERLHRNKGNDVYSLTDLLGVLEQPKYVLVPTYLSTETPENAVQNLLDGKVVLFLDQHPFALIFPALVKDLWSIKSDSNYPRLYALFFCYIRLAGILFAIVMPGLYVVLNSVNPELLRIQLAISVSKSREGVPYPSLVEVLIMLLLLEMVIEATIRLPKSVGPTITMIGGIILGQAIVQAKLVSNLLIIILAASTIANYTMTGYLNTIGIRIYRYVVLIVSAVFGIYGLEAAIIGLCIYFADLRTFSVPYLRLSAKGMPEDE</sequence>
<feature type="transmembrane region" description="Helical" evidence="4">
    <location>
        <begin position="349"/>
        <end position="366"/>
    </location>
</feature>
<keyword evidence="2 4" id="KW-0472">Membrane</keyword>
<dbReference type="EMBL" id="JBHMAG010000021">
    <property type="protein sequence ID" value="MFB9756193.1"/>
    <property type="molecule type" value="Genomic_DNA"/>
</dbReference>
<evidence type="ECO:0000313" key="6">
    <source>
        <dbReference type="Proteomes" id="UP001589619"/>
    </source>
</evidence>
<dbReference type="PIRSF" id="PIRSF005690">
    <property type="entry name" value="GerBA"/>
    <property type="match status" value="1"/>
</dbReference>
<keyword evidence="4" id="KW-1133">Transmembrane helix</keyword>
<evidence type="ECO:0000256" key="4">
    <source>
        <dbReference type="SAM" id="Phobius"/>
    </source>
</evidence>
<feature type="transmembrane region" description="Helical" evidence="4">
    <location>
        <begin position="398"/>
        <end position="427"/>
    </location>
</feature>
<evidence type="ECO:0000313" key="5">
    <source>
        <dbReference type="EMBL" id="MFB9756193.1"/>
    </source>
</evidence>
<dbReference type="PANTHER" id="PTHR22550:SF5">
    <property type="entry name" value="LEUCINE ZIPPER PROTEIN 4"/>
    <property type="match status" value="1"/>
</dbReference>
<feature type="transmembrane region" description="Helical" evidence="4">
    <location>
        <begin position="372"/>
        <end position="391"/>
    </location>
</feature>
<comment type="caution">
    <text evidence="5">The sequence shown here is derived from an EMBL/GenBank/DDBJ whole genome shotgun (WGS) entry which is preliminary data.</text>
</comment>
<name>A0ABV5W6R3_9BACL</name>
<organism evidence="5 6">
    <name type="scientific">Paenibacillus hodogayensis</name>
    <dbReference type="NCBI Taxonomy" id="279208"/>
    <lineage>
        <taxon>Bacteria</taxon>
        <taxon>Bacillati</taxon>
        <taxon>Bacillota</taxon>
        <taxon>Bacilli</taxon>
        <taxon>Bacillales</taxon>
        <taxon>Paenibacillaceae</taxon>
        <taxon>Paenibacillus</taxon>
    </lineage>
</organism>
<dbReference type="InterPro" id="IPR004995">
    <property type="entry name" value="Spore_Ger"/>
</dbReference>